<keyword evidence="2" id="KW-0547">Nucleotide-binding</keyword>
<evidence type="ECO:0000256" key="3">
    <source>
        <dbReference type="ARBA" id="ARBA00022840"/>
    </source>
</evidence>
<dbReference type="InterPro" id="IPR027417">
    <property type="entry name" value="P-loop_NTPase"/>
</dbReference>
<sequence>MHMTQSLCVEDVHVTFKNATIIDGLSLTVDDDEFVSIVGTSGCGKTTFLRALGGLLPNSARIGRADLHGQPLQAPEPRVTMVFQHFGLFPWKTVEENILYGVRVQGREAPTERMQHLLDVMHLDDARQKYPRQLSGGMKQRTGIARALVLEPELLLLDEPLSAVDAITREVMQQEVIHLIESESRTALLVTHDLDEAIIMSDRIVVLGGPPARILLDVRSPIERPRTLESVRSHPDYLTLRQELWGALETGRSAA</sequence>
<evidence type="ECO:0000259" key="4">
    <source>
        <dbReference type="PROSITE" id="PS50893"/>
    </source>
</evidence>
<reference evidence="6" key="1">
    <citation type="journal article" date="2019" name="Int. J. Syst. Evol. Microbiol.">
        <title>The Global Catalogue of Microorganisms (GCM) 10K type strain sequencing project: providing services to taxonomists for standard genome sequencing and annotation.</title>
        <authorList>
            <consortium name="The Broad Institute Genomics Platform"/>
            <consortium name="The Broad Institute Genome Sequencing Center for Infectious Disease"/>
            <person name="Wu L."/>
            <person name="Ma J."/>
        </authorList>
    </citation>
    <scope>NUCLEOTIDE SEQUENCE [LARGE SCALE GENOMIC DNA]</scope>
    <source>
        <strain evidence="6">JCM 17810</strain>
    </source>
</reference>
<dbReference type="InterPro" id="IPR003439">
    <property type="entry name" value="ABC_transporter-like_ATP-bd"/>
</dbReference>
<dbReference type="Proteomes" id="UP001500622">
    <property type="component" value="Unassembled WGS sequence"/>
</dbReference>
<evidence type="ECO:0000256" key="1">
    <source>
        <dbReference type="ARBA" id="ARBA00022448"/>
    </source>
</evidence>
<dbReference type="InterPro" id="IPR003593">
    <property type="entry name" value="AAA+_ATPase"/>
</dbReference>
<accession>A0ABP8LNQ4</accession>
<organism evidence="5 6">
    <name type="scientific">Georgenia halophila</name>
    <dbReference type="NCBI Taxonomy" id="620889"/>
    <lineage>
        <taxon>Bacteria</taxon>
        <taxon>Bacillati</taxon>
        <taxon>Actinomycetota</taxon>
        <taxon>Actinomycetes</taxon>
        <taxon>Micrococcales</taxon>
        <taxon>Bogoriellaceae</taxon>
        <taxon>Georgenia</taxon>
    </lineage>
</organism>
<evidence type="ECO:0000313" key="6">
    <source>
        <dbReference type="Proteomes" id="UP001500622"/>
    </source>
</evidence>
<dbReference type="InterPro" id="IPR050166">
    <property type="entry name" value="ABC_transporter_ATP-bind"/>
</dbReference>
<evidence type="ECO:0000313" key="5">
    <source>
        <dbReference type="EMBL" id="GAA4431585.1"/>
    </source>
</evidence>
<feature type="domain" description="ABC transporter" evidence="4">
    <location>
        <begin position="7"/>
        <end position="234"/>
    </location>
</feature>
<keyword evidence="6" id="KW-1185">Reference proteome</keyword>
<dbReference type="PROSITE" id="PS50893">
    <property type="entry name" value="ABC_TRANSPORTER_2"/>
    <property type="match status" value="1"/>
</dbReference>
<protein>
    <submittedName>
        <fullName evidence="5">ABC transporter ATP-binding protein</fullName>
    </submittedName>
</protein>
<comment type="caution">
    <text evidence="5">The sequence shown here is derived from an EMBL/GenBank/DDBJ whole genome shotgun (WGS) entry which is preliminary data.</text>
</comment>
<dbReference type="PANTHER" id="PTHR42788">
    <property type="entry name" value="TAURINE IMPORT ATP-BINDING PROTEIN-RELATED"/>
    <property type="match status" value="1"/>
</dbReference>
<keyword evidence="3 5" id="KW-0067">ATP-binding</keyword>
<proteinExistence type="predicted"/>
<dbReference type="Gene3D" id="3.40.50.300">
    <property type="entry name" value="P-loop containing nucleotide triphosphate hydrolases"/>
    <property type="match status" value="1"/>
</dbReference>
<dbReference type="EMBL" id="BAABGN010000013">
    <property type="protein sequence ID" value="GAA4431585.1"/>
    <property type="molecule type" value="Genomic_DNA"/>
</dbReference>
<gene>
    <name evidence="5" type="ORF">GCM10023169_36290</name>
</gene>
<dbReference type="SMART" id="SM00382">
    <property type="entry name" value="AAA"/>
    <property type="match status" value="1"/>
</dbReference>
<dbReference type="GO" id="GO:0005524">
    <property type="term" value="F:ATP binding"/>
    <property type="evidence" value="ECO:0007669"/>
    <property type="project" value="UniProtKB-KW"/>
</dbReference>
<dbReference type="PANTHER" id="PTHR42788:SF13">
    <property type="entry name" value="ALIPHATIC SULFONATES IMPORT ATP-BINDING PROTEIN SSUB"/>
    <property type="match status" value="1"/>
</dbReference>
<dbReference type="SUPFAM" id="SSF52540">
    <property type="entry name" value="P-loop containing nucleoside triphosphate hydrolases"/>
    <property type="match status" value="1"/>
</dbReference>
<evidence type="ECO:0000256" key="2">
    <source>
        <dbReference type="ARBA" id="ARBA00022741"/>
    </source>
</evidence>
<name>A0ABP8LNQ4_9MICO</name>
<dbReference type="Pfam" id="PF00005">
    <property type="entry name" value="ABC_tran"/>
    <property type="match status" value="1"/>
</dbReference>
<keyword evidence="1" id="KW-0813">Transport</keyword>